<sequence length="475" mass="53701">MSTVLTLLCLCSLTLWTTADGKVFTPELTSKIEAFVDNLIQCRGWWVCPWPSSKATRPGLEGSDWRTKVPDDRSRPLRLFNTNVPQYAGFPDTLTRKEFTSQLRYLPMATSPRDAWSYNNWMYALAGRVAEVMGKASWEELLQTRIYQPLQMTDSRVLGHDVQVTDNKMALPYVQLGNDLVLSDSSMYRIWPEEPAGAVASTADDMARWMSFNLQGGVTSQGVPLLDKKIIQDILSPQIIVSPAFLKPKIKRPQFPATFNSFGYGFGWFSASYRGYQVTWHSGGIYSYISYVTLIRDLNIGIYISTNGPGNSSSSVTYNEVFYYIADLLLGEEPWLTTANACQFPRPWNNATSQASNNSVIVPGTIENPQFYEGDYNNKLFGDIKISRNGSGELVVDYGRLTGMLRKTSGSGVLMMEVFGPMRFLTRRGDDTIYINMTFTDPDRRGRYQELHVSAPDLGDTDILLYERNSKYWEE</sequence>
<gene>
    <name evidence="3" type="ORF">C0Q70_06339</name>
</gene>
<evidence type="ECO:0000313" key="3">
    <source>
        <dbReference type="EMBL" id="PVD35058.1"/>
    </source>
</evidence>
<dbReference type="PANTHER" id="PTHR46825">
    <property type="entry name" value="D-ALANYL-D-ALANINE-CARBOXYPEPTIDASE/ENDOPEPTIDASE AMPH"/>
    <property type="match status" value="1"/>
</dbReference>
<evidence type="ECO:0000256" key="1">
    <source>
        <dbReference type="SAM" id="SignalP"/>
    </source>
</evidence>
<dbReference type="Proteomes" id="UP000245119">
    <property type="component" value="Linkage Group LG3"/>
</dbReference>
<name>A0A2T7PNR2_POMCA</name>
<dbReference type="Pfam" id="PF00144">
    <property type="entry name" value="Beta-lactamase"/>
    <property type="match status" value="1"/>
</dbReference>
<dbReference type="Gene3D" id="3.40.710.10">
    <property type="entry name" value="DD-peptidase/beta-lactamase superfamily"/>
    <property type="match status" value="1"/>
</dbReference>
<evidence type="ECO:0000313" key="4">
    <source>
        <dbReference type="Proteomes" id="UP000245119"/>
    </source>
</evidence>
<dbReference type="OrthoDB" id="5946976at2759"/>
<dbReference type="AlphaFoldDB" id="A0A2T7PNR2"/>
<evidence type="ECO:0000259" key="2">
    <source>
        <dbReference type="Pfam" id="PF00144"/>
    </source>
</evidence>
<dbReference type="SUPFAM" id="SSF56601">
    <property type="entry name" value="beta-lactamase/transpeptidase-like"/>
    <property type="match status" value="1"/>
</dbReference>
<comment type="caution">
    <text evidence="3">The sequence shown here is derived from an EMBL/GenBank/DDBJ whole genome shotgun (WGS) entry which is preliminary data.</text>
</comment>
<organism evidence="3 4">
    <name type="scientific">Pomacea canaliculata</name>
    <name type="common">Golden apple snail</name>
    <dbReference type="NCBI Taxonomy" id="400727"/>
    <lineage>
        <taxon>Eukaryota</taxon>
        <taxon>Metazoa</taxon>
        <taxon>Spiralia</taxon>
        <taxon>Lophotrochozoa</taxon>
        <taxon>Mollusca</taxon>
        <taxon>Gastropoda</taxon>
        <taxon>Caenogastropoda</taxon>
        <taxon>Architaenioglossa</taxon>
        <taxon>Ampullarioidea</taxon>
        <taxon>Ampullariidae</taxon>
        <taxon>Pomacea</taxon>
    </lineage>
</organism>
<reference evidence="3 4" key="1">
    <citation type="submission" date="2018-04" db="EMBL/GenBank/DDBJ databases">
        <title>The genome of golden apple snail Pomacea canaliculata provides insight into stress tolerance and invasive adaptation.</title>
        <authorList>
            <person name="Liu C."/>
            <person name="Liu B."/>
            <person name="Ren Y."/>
            <person name="Zhang Y."/>
            <person name="Wang H."/>
            <person name="Li S."/>
            <person name="Jiang F."/>
            <person name="Yin L."/>
            <person name="Zhang G."/>
            <person name="Qian W."/>
            <person name="Fan W."/>
        </authorList>
    </citation>
    <scope>NUCLEOTIDE SEQUENCE [LARGE SCALE GENOMIC DNA]</scope>
    <source>
        <strain evidence="3">SZHN2017</strain>
        <tissue evidence="3">Muscle</tissue>
    </source>
</reference>
<accession>A0A2T7PNR2</accession>
<feature type="domain" description="Beta-lactamase-related" evidence="2">
    <location>
        <begin position="88"/>
        <end position="312"/>
    </location>
</feature>
<keyword evidence="4" id="KW-1185">Reference proteome</keyword>
<dbReference type="InterPro" id="IPR012338">
    <property type="entry name" value="Beta-lactam/transpept-like"/>
</dbReference>
<dbReference type="InterPro" id="IPR050491">
    <property type="entry name" value="AmpC-like"/>
</dbReference>
<feature type="chain" id="PRO_5015698954" description="Beta-lactamase-related domain-containing protein" evidence="1">
    <location>
        <begin position="22"/>
        <end position="475"/>
    </location>
</feature>
<feature type="signal peptide" evidence="1">
    <location>
        <begin position="1"/>
        <end position="21"/>
    </location>
</feature>
<dbReference type="EMBL" id="PZQS01000003">
    <property type="protein sequence ID" value="PVD35058.1"/>
    <property type="molecule type" value="Genomic_DNA"/>
</dbReference>
<keyword evidence="1" id="KW-0732">Signal</keyword>
<dbReference type="PANTHER" id="PTHR46825:SF15">
    <property type="entry name" value="BETA-LACTAMASE-RELATED DOMAIN-CONTAINING PROTEIN"/>
    <property type="match status" value="1"/>
</dbReference>
<dbReference type="InterPro" id="IPR001466">
    <property type="entry name" value="Beta-lactam-related"/>
</dbReference>
<protein>
    <recommendedName>
        <fullName evidence="2">Beta-lactamase-related domain-containing protein</fullName>
    </recommendedName>
</protein>
<proteinExistence type="predicted"/>